<dbReference type="GeneID" id="81394216"/>
<dbReference type="Pfam" id="PF11917">
    <property type="entry name" value="DUF3435"/>
    <property type="match status" value="1"/>
</dbReference>
<keyword evidence="2" id="KW-1185">Reference proteome</keyword>
<reference evidence="1" key="2">
    <citation type="journal article" date="2023" name="IMA Fungus">
        <title>Comparative genomic study of the Penicillium genus elucidates a diverse pangenome and 15 lateral gene transfer events.</title>
        <authorList>
            <person name="Petersen C."/>
            <person name="Sorensen T."/>
            <person name="Nielsen M.R."/>
            <person name="Sondergaard T.E."/>
            <person name="Sorensen J.L."/>
            <person name="Fitzpatrick D.A."/>
            <person name="Frisvad J.C."/>
            <person name="Nielsen K.L."/>
        </authorList>
    </citation>
    <scope>NUCLEOTIDE SEQUENCE</scope>
    <source>
        <strain evidence="1">IBT 34128</strain>
    </source>
</reference>
<dbReference type="AlphaFoldDB" id="A0A9W9FLB2"/>
<name>A0A9W9FLB2_9EURO</name>
<dbReference type="RefSeq" id="XP_056513075.1">
    <property type="nucleotide sequence ID" value="XM_056655048.1"/>
</dbReference>
<organism evidence="1 2">
    <name type="scientific">Penicillium alfredii</name>
    <dbReference type="NCBI Taxonomy" id="1506179"/>
    <lineage>
        <taxon>Eukaryota</taxon>
        <taxon>Fungi</taxon>
        <taxon>Dikarya</taxon>
        <taxon>Ascomycota</taxon>
        <taxon>Pezizomycotina</taxon>
        <taxon>Eurotiomycetes</taxon>
        <taxon>Eurotiomycetidae</taxon>
        <taxon>Eurotiales</taxon>
        <taxon>Aspergillaceae</taxon>
        <taxon>Penicillium</taxon>
    </lineage>
</organism>
<dbReference type="InterPro" id="IPR021842">
    <property type="entry name" value="DUF3435"/>
</dbReference>
<protein>
    <submittedName>
        <fullName evidence="1">FluG domain protein</fullName>
    </submittedName>
</protein>
<sequence length="192" mass="22547">MYLCQEMHREFSYDLRRKMTMVCAILNMLNDKYLLLKLVCTTLTDEYELDLGGKTQPSVNIDDLLYSTYHLLVMCDIAFPTFRCQGQLSTLRKMITSTSARPGRLIDTPDNPKCQVLLMRVTHRLNKCKRNKGVTVRSRIHVRYHRSNQSRTAFTYTERNDNLGLYVIQDIIEYAFLDNAFASERIKYPRDI</sequence>
<comment type="caution">
    <text evidence="1">The sequence shown here is derived from an EMBL/GenBank/DDBJ whole genome shotgun (WGS) entry which is preliminary data.</text>
</comment>
<accession>A0A9W9FLB2</accession>
<gene>
    <name evidence="1" type="ORF">NUU61_004466</name>
</gene>
<dbReference type="OrthoDB" id="4367764at2759"/>
<dbReference type="Proteomes" id="UP001141434">
    <property type="component" value="Unassembled WGS sequence"/>
</dbReference>
<evidence type="ECO:0000313" key="2">
    <source>
        <dbReference type="Proteomes" id="UP001141434"/>
    </source>
</evidence>
<dbReference type="EMBL" id="JAPMSZ010000005">
    <property type="protein sequence ID" value="KAJ5102244.1"/>
    <property type="molecule type" value="Genomic_DNA"/>
</dbReference>
<dbReference type="PANTHER" id="PTHR37535:SF4">
    <property type="entry name" value="FLUG DOMAIN-CONTAINING PROTEIN"/>
    <property type="match status" value="1"/>
</dbReference>
<proteinExistence type="predicted"/>
<evidence type="ECO:0000313" key="1">
    <source>
        <dbReference type="EMBL" id="KAJ5102244.1"/>
    </source>
</evidence>
<reference evidence="1" key="1">
    <citation type="submission" date="2022-11" db="EMBL/GenBank/DDBJ databases">
        <authorList>
            <person name="Petersen C."/>
        </authorList>
    </citation>
    <scope>NUCLEOTIDE SEQUENCE</scope>
    <source>
        <strain evidence="1">IBT 34128</strain>
    </source>
</reference>
<dbReference type="PANTHER" id="PTHR37535">
    <property type="entry name" value="FLUG DOMAIN PROTEIN"/>
    <property type="match status" value="1"/>
</dbReference>